<evidence type="ECO:0000313" key="4">
    <source>
        <dbReference type="Proteomes" id="UP000290572"/>
    </source>
</evidence>
<dbReference type="InterPro" id="IPR018378">
    <property type="entry name" value="C-type_lectin_CS"/>
</dbReference>
<keyword evidence="1" id="KW-1015">Disulfide bond</keyword>
<dbReference type="Pfam" id="PF00059">
    <property type="entry name" value="Lectin_C"/>
    <property type="match status" value="3"/>
</dbReference>
<dbReference type="PANTHER" id="PTHR45784:SF3">
    <property type="entry name" value="C-TYPE LECTIN DOMAIN FAMILY 4 MEMBER K-LIKE-RELATED"/>
    <property type="match status" value="1"/>
</dbReference>
<feature type="domain" description="C-type lectin" evidence="2">
    <location>
        <begin position="115"/>
        <end position="183"/>
    </location>
</feature>
<dbReference type="AlphaFoldDB" id="A0A498L751"/>
<gene>
    <name evidence="3" type="ORF">ROHU_013105</name>
</gene>
<dbReference type="InterPro" id="IPR016186">
    <property type="entry name" value="C-type_lectin-like/link_sf"/>
</dbReference>
<organism evidence="3 4">
    <name type="scientific">Labeo rohita</name>
    <name type="common">Indian major carp</name>
    <name type="synonym">Cyprinus rohita</name>
    <dbReference type="NCBI Taxonomy" id="84645"/>
    <lineage>
        <taxon>Eukaryota</taxon>
        <taxon>Metazoa</taxon>
        <taxon>Chordata</taxon>
        <taxon>Craniata</taxon>
        <taxon>Vertebrata</taxon>
        <taxon>Euteleostomi</taxon>
        <taxon>Actinopterygii</taxon>
        <taxon>Neopterygii</taxon>
        <taxon>Teleostei</taxon>
        <taxon>Ostariophysi</taxon>
        <taxon>Cypriniformes</taxon>
        <taxon>Cyprinidae</taxon>
        <taxon>Labeoninae</taxon>
        <taxon>Labeonini</taxon>
        <taxon>Labeo</taxon>
    </lineage>
</organism>
<comment type="caution">
    <text evidence="3">The sequence shown here is derived from an EMBL/GenBank/DDBJ whole genome shotgun (WGS) entry which is preliminary data.</text>
</comment>
<reference evidence="3 4" key="1">
    <citation type="submission" date="2018-03" db="EMBL/GenBank/DDBJ databases">
        <title>Draft genome sequence of Rohu Carp (Labeo rohita).</title>
        <authorList>
            <person name="Das P."/>
            <person name="Kushwaha B."/>
            <person name="Joshi C.G."/>
            <person name="Kumar D."/>
            <person name="Nagpure N.S."/>
            <person name="Sahoo L."/>
            <person name="Das S.P."/>
            <person name="Bit A."/>
            <person name="Patnaik S."/>
            <person name="Meher P.K."/>
            <person name="Jayasankar P."/>
            <person name="Koringa P.G."/>
            <person name="Patel N.V."/>
            <person name="Hinsu A.T."/>
            <person name="Kumar R."/>
            <person name="Pandey M."/>
            <person name="Agarwal S."/>
            <person name="Srivastava S."/>
            <person name="Singh M."/>
            <person name="Iquebal M.A."/>
            <person name="Jaiswal S."/>
            <person name="Angadi U.B."/>
            <person name="Kumar N."/>
            <person name="Raza M."/>
            <person name="Shah T.M."/>
            <person name="Rai A."/>
            <person name="Jena J.K."/>
        </authorList>
    </citation>
    <scope>NUCLEOTIDE SEQUENCE [LARGE SCALE GENOMIC DNA]</scope>
    <source>
        <strain evidence="3">DASCIFA01</strain>
        <tissue evidence="3">Testis</tissue>
    </source>
</reference>
<name>A0A498L751_LABRO</name>
<accession>A0A498L751</accession>
<proteinExistence type="predicted"/>
<dbReference type="PANTHER" id="PTHR45784">
    <property type="entry name" value="C-TYPE LECTIN DOMAIN FAMILY 20 MEMBER A-RELATED"/>
    <property type="match status" value="1"/>
</dbReference>
<dbReference type="PROSITE" id="PS00615">
    <property type="entry name" value="C_TYPE_LECTIN_1"/>
    <property type="match status" value="1"/>
</dbReference>
<dbReference type="Proteomes" id="UP000290572">
    <property type="component" value="Unassembled WGS sequence"/>
</dbReference>
<dbReference type="CDD" id="cd00037">
    <property type="entry name" value="CLECT"/>
    <property type="match status" value="2"/>
</dbReference>
<dbReference type="InterPro" id="IPR001304">
    <property type="entry name" value="C-type_lectin-like"/>
</dbReference>
<dbReference type="Gene3D" id="3.10.100.10">
    <property type="entry name" value="Mannose-Binding Protein A, subunit A"/>
    <property type="match status" value="5"/>
</dbReference>
<sequence>MFSVDQVVVNSHITIFSDALKLMFASYYCFNISYPGDQGATLEFVQRFLATRDSFRTIASSFRVGVSTVCKIVPDVVTAIWDCLVEEFMAVPSTDEWRYFTSALCSISECVQRQYHFINENKNWNEAQRYCREKYTDLATTDNMNDMNELKKSMDVEVWIGLQKTGRDQWQWSSVNTELIFVNQRMNWRDAQSYCRQNHTDLVSVRNQNESQQVEQFIINKSLSGSDVWIGLFRDSWQWSDQSDSSFRYWYNGEPNNVGGDENCAVIVPNKEGQWYDISCSNQFPFVCHEDKLIVINENLTWPEALRHCRENHMDLVSVHSEEIQHRVMNVVKRATTAAVWLGLRHSCTVGIWFWRQYHFINEKKTWTEAQRYCREKYTDLATIDNMNDMNELKESLDVKDKLIVINENLTWTEALRHCRENHMDLVSVHSEEIQHRVMNVVKRATTAAVWLGLRHFCTVGIWFWLEKLYALGMKPLLLIAHPPKMVTGTHTYQTKIMLPMHAQLSTSTKTCLENVNAIYKLMVVGWTRLNPDQLPQEDEENFILNLVPCGSPIQEPAHQVSAVQPPLRGPQQLAGTAEVGVAAGVIFGAAALAGASGGGITGFKAADEADSVLIAIKIAAEAMGGLTQWAIGQLKC</sequence>
<evidence type="ECO:0000313" key="3">
    <source>
        <dbReference type="EMBL" id="RXN04089.1"/>
    </source>
</evidence>
<dbReference type="STRING" id="84645.A0A498L751"/>
<evidence type="ECO:0000256" key="1">
    <source>
        <dbReference type="ARBA" id="ARBA00023157"/>
    </source>
</evidence>
<dbReference type="EMBL" id="QBIY01013462">
    <property type="protein sequence ID" value="RXN04089.1"/>
    <property type="molecule type" value="Genomic_DNA"/>
</dbReference>
<dbReference type="CDD" id="cd03602">
    <property type="entry name" value="CLECT_1"/>
    <property type="match status" value="1"/>
</dbReference>
<protein>
    <submittedName>
        <fullName evidence="3">Macrophage mannose receptor 1-like protein</fullName>
    </submittedName>
</protein>
<feature type="domain" description="C-type lectin" evidence="2">
    <location>
        <begin position="301"/>
        <end position="374"/>
    </location>
</feature>
<dbReference type="InterPro" id="IPR016187">
    <property type="entry name" value="CTDL_fold"/>
</dbReference>
<feature type="domain" description="C-type lectin" evidence="2">
    <location>
        <begin position="411"/>
        <end position="465"/>
    </location>
</feature>
<keyword evidence="3" id="KW-0675">Receptor</keyword>
<evidence type="ECO:0000259" key="2">
    <source>
        <dbReference type="PROSITE" id="PS50041"/>
    </source>
</evidence>
<feature type="domain" description="C-type lectin" evidence="2">
    <location>
        <begin position="181"/>
        <end position="289"/>
    </location>
</feature>
<keyword evidence="4" id="KW-1185">Reference proteome</keyword>
<dbReference type="SUPFAM" id="SSF56436">
    <property type="entry name" value="C-type lectin-like"/>
    <property type="match status" value="5"/>
</dbReference>
<dbReference type="PROSITE" id="PS50041">
    <property type="entry name" value="C_TYPE_LECTIN_2"/>
    <property type="match status" value="4"/>
</dbReference>
<dbReference type="SMART" id="SM00034">
    <property type="entry name" value="CLECT"/>
    <property type="match status" value="2"/>
</dbReference>